<proteinExistence type="predicted"/>
<evidence type="ECO:0000313" key="1">
    <source>
        <dbReference type="EMBL" id="QGQ95443.1"/>
    </source>
</evidence>
<gene>
    <name evidence="1" type="ORF">EHS13_11390</name>
</gene>
<dbReference type="PANTHER" id="PTHR10000">
    <property type="entry name" value="PHOSPHOSERINE PHOSPHATASE"/>
    <property type="match status" value="1"/>
</dbReference>
<dbReference type="GO" id="GO:0005829">
    <property type="term" value="C:cytosol"/>
    <property type="evidence" value="ECO:0007669"/>
    <property type="project" value="TreeGrafter"/>
</dbReference>
<dbReference type="InterPro" id="IPR000150">
    <property type="entry name" value="Cof"/>
</dbReference>
<evidence type="ECO:0000313" key="2">
    <source>
        <dbReference type="Proteomes" id="UP000426246"/>
    </source>
</evidence>
<dbReference type="EMBL" id="CP034235">
    <property type="protein sequence ID" value="QGQ95443.1"/>
    <property type="molecule type" value="Genomic_DNA"/>
</dbReference>
<dbReference type="Pfam" id="PF08282">
    <property type="entry name" value="Hydrolase_3"/>
    <property type="match status" value="1"/>
</dbReference>
<dbReference type="Proteomes" id="UP000426246">
    <property type="component" value="Chromosome"/>
</dbReference>
<dbReference type="SFLD" id="SFLDG01140">
    <property type="entry name" value="C2.B:_Phosphomannomutase_and_P"/>
    <property type="match status" value="1"/>
</dbReference>
<name>A0A6B8RIS6_9BACL</name>
<dbReference type="SFLD" id="SFLDS00003">
    <property type="entry name" value="Haloacid_Dehalogenase"/>
    <property type="match status" value="1"/>
</dbReference>
<dbReference type="Gene3D" id="3.40.50.1000">
    <property type="entry name" value="HAD superfamily/HAD-like"/>
    <property type="match status" value="1"/>
</dbReference>
<protein>
    <submittedName>
        <fullName evidence="1">HAD family hydrolase</fullName>
    </submittedName>
</protein>
<dbReference type="NCBIfam" id="TIGR00099">
    <property type="entry name" value="Cof-subfamily"/>
    <property type="match status" value="1"/>
</dbReference>
<accession>A0A6B8RIS6</accession>
<dbReference type="GO" id="GO:0000287">
    <property type="term" value="F:magnesium ion binding"/>
    <property type="evidence" value="ECO:0007669"/>
    <property type="project" value="TreeGrafter"/>
</dbReference>
<dbReference type="InterPro" id="IPR036412">
    <property type="entry name" value="HAD-like_sf"/>
</dbReference>
<reference evidence="2" key="1">
    <citation type="submission" date="2018-11" db="EMBL/GenBank/DDBJ databases">
        <title>Complete genome sequence of Paenibacillus sp. ML311-T8.</title>
        <authorList>
            <person name="Nam Y.-D."/>
            <person name="Kang J."/>
            <person name="Chung W.-H."/>
            <person name="Park Y.S."/>
        </authorList>
    </citation>
    <scope>NUCLEOTIDE SEQUENCE [LARGE SCALE GENOMIC DNA]</scope>
    <source>
        <strain evidence="2">ML311-T8</strain>
    </source>
</reference>
<organism evidence="1 2">
    <name type="scientific">Paenibacillus psychroresistens</name>
    <dbReference type="NCBI Taxonomy" id="1778678"/>
    <lineage>
        <taxon>Bacteria</taxon>
        <taxon>Bacillati</taxon>
        <taxon>Bacillota</taxon>
        <taxon>Bacilli</taxon>
        <taxon>Bacillales</taxon>
        <taxon>Paenibacillaceae</taxon>
        <taxon>Paenibacillus</taxon>
    </lineage>
</organism>
<dbReference type="Gene3D" id="3.30.1240.10">
    <property type="match status" value="1"/>
</dbReference>
<dbReference type="GO" id="GO:0016791">
    <property type="term" value="F:phosphatase activity"/>
    <property type="evidence" value="ECO:0007669"/>
    <property type="project" value="TreeGrafter"/>
</dbReference>
<dbReference type="AlphaFoldDB" id="A0A6B8RIS6"/>
<keyword evidence="1" id="KW-0378">Hydrolase</keyword>
<keyword evidence="2" id="KW-1185">Reference proteome</keyword>
<dbReference type="NCBIfam" id="TIGR01484">
    <property type="entry name" value="HAD-SF-IIB"/>
    <property type="match status" value="1"/>
</dbReference>
<dbReference type="KEGG" id="ppsc:EHS13_11390"/>
<dbReference type="SUPFAM" id="SSF56784">
    <property type="entry name" value="HAD-like"/>
    <property type="match status" value="1"/>
</dbReference>
<dbReference type="InterPro" id="IPR023214">
    <property type="entry name" value="HAD_sf"/>
</dbReference>
<dbReference type="InterPro" id="IPR006379">
    <property type="entry name" value="HAD-SF_hydro_IIB"/>
</dbReference>
<sequence>MIKLFVSDIDGTLLDSNKNIKKSDIEAIVAMNESGIEFCLASGRMYSEIINIMNQIGGNYHAVCQNGASIYDKNGKLIAARVFNNTIIKSIITSVLLLFPELVTITCTSSDNYVIEYNNEAIRVGERFLTPLKENRELLEDIEKGSNITKLSIYGNVIALQKLLNYLNERFGDNITAFFSDPDGIDIMPRNVDKGSGIAILINSIGIFPDELACVGDSFNDLAMFNCTPNSFVMNKSHPELKQSAKFTVMSVAEAIKTAITL</sequence>
<dbReference type="RefSeq" id="WP_155700480.1">
    <property type="nucleotide sequence ID" value="NZ_CP034235.1"/>
</dbReference>
<dbReference type="OrthoDB" id="9806027at2"/>
<dbReference type="PANTHER" id="PTHR10000:SF8">
    <property type="entry name" value="HAD SUPERFAMILY HYDROLASE-LIKE, TYPE 3"/>
    <property type="match status" value="1"/>
</dbReference>